<evidence type="ECO:0000256" key="7">
    <source>
        <dbReference type="SAM" id="Phobius"/>
    </source>
</evidence>
<evidence type="ECO:0000256" key="4">
    <source>
        <dbReference type="ARBA" id="ARBA00022692"/>
    </source>
</evidence>
<feature type="non-terminal residue" evidence="9">
    <location>
        <position position="1"/>
    </location>
</feature>
<dbReference type="InterPro" id="IPR000515">
    <property type="entry name" value="MetI-like"/>
</dbReference>
<evidence type="ECO:0000313" key="9">
    <source>
        <dbReference type="EMBL" id="VAX27175.1"/>
    </source>
</evidence>
<gene>
    <name evidence="9" type="ORF">MNBD_NITROSPIRAE02-909</name>
</gene>
<keyword evidence="2" id="KW-0813">Transport</keyword>
<sequence length="151" mass="16396">NGFIGRLFYDLTGWSIMFTWYAAVLASFVVALPLMIKTARAAMESVDKNLVNASYSLGHSELETVFKVILPLSRKGIIAGVVLSFARALGEFGATLMIAGNIPGRTDTMPLAIYTLANSGEWSTANFMVLFLTLISGFFLYITSRVGVRAV</sequence>
<dbReference type="SUPFAM" id="SSF161098">
    <property type="entry name" value="MetI-like"/>
    <property type="match status" value="1"/>
</dbReference>
<dbReference type="Pfam" id="PF00528">
    <property type="entry name" value="BPD_transp_1"/>
    <property type="match status" value="1"/>
</dbReference>
<dbReference type="GO" id="GO:0005886">
    <property type="term" value="C:plasma membrane"/>
    <property type="evidence" value="ECO:0007669"/>
    <property type="project" value="UniProtKB-SubCell"/>
</dbReference>
<dbReference type="PANTHER" id="PTHR30183:SF3">
    <property type="entry name" value="MOLYBDENUM TRANSPORT SYSTEM PERMEASE PROTEIN MODB"/>
    <property type="match status" value="1"/>
</dbReference>
<dbReference type="Gene3D" id="1.10.3720.10">
    <property type="entry name" value="MetI-like"/>
    <property type="match status" value="1"/>
</dbReference>
<dbReference type="CDD" id="cd06261">
    <property type="entry name" value="TM_PBP2"/>
    <property type="match status" value="1"/>
</dbReference>
<dbReference type="PROSITE" id="PS50928">
    <property type="entry name" value="ABC_TM1"/>
    <property type="match status" value="1"/>
</dbReference>
<name>A0A3B1D616_9ZZZZ</name>
<evidence type="ECO:0000256" key="2">
    <source>
        <dbReference type="ARBA" id="ARBA00022448"/>
    </source>
</evidence>
<evidence type="ECO:0000256" key="5">
    <source>
        <dbReference type="ARBA" id="ARBA00022989"/>
    </source>
</evidence>
<keyword evidence="3" id="KW-1003">Cell membrane</keyword>
<feature type="transmembrane region" description="Helical" evidence="7">
    <location>
        <begin position="77"/>
        <end position="102"/>
    </location>
</feature>
<proteinExistence type="predicted"/>
<organism evidence="9">
    <name type="scientific">hydrothermal vent metagenome</name>
    <dbReference type="NCBI Taxonomy" id="652676"/>
    <lineage>
        <taxon>unclassified sequences</taxon>
        <taxon>metagenomes</taxon>
        <taxon>ecological metagenomes</taxon>
    </lineage>
</organism>
<dbReference type="AlphaFoldDB" id="A0A3B1D616"/>
<keyword evidence="6 7" id="KW-0472">Membrane</keyword>
<evidence type="ECO:0000256" key="6">
    <source>
        <dbReference type="ARBA" id="ARBA00023136"/>
    </source>
</evidence>
<dbReference type="PANTHER" id="PTHR30183">
    <property type="entry name" value="MOLYBDENUM TRANSPORT SYSTEM PERMEASE PROTEIN MODB"/>
    <property type="match status" value="1"/>
</dbReference>
<reference evidence="9" key="1">
    <citation type="submission" date="2018-06" db="EMBL/GenBank/DDBJ databases">
        <authorList>
            <person name="Zhirakovskaya E."/>
        </authorList>
    </citation>
    <scope>NUCLEOTIDE SEQUENCE</scope>
</reference>
<dbReference type="InterPro" id="IPR035906">
    <property type="entry name" value="MetI-like_sf"/>
</dbReference>
<evidence type="ECO:0000259" key="8">
    <source>
        <dbReference type="PROSITE" id="PS50928"/>
    </source>
</evidence>
<feature type="domain" description="ABC transmembrane type-1" evidence="8">
    <location>
        <begin position="1"/>
        <end position="143"/>
    </location>
</feature>
<comment type="subcellular location">
    <subcellularLocation>
        <location evidence="1">Cell membrane</location>
        <topology evidence="1">Multi-pass membrane protein</topology>
    </subcellularLocation>
</comment>
<feature type="transmembrane region" description="Helical" evidence="7">
    <location>
        <begin position="122"/>
        <end position="142"/>
    </location>
</feature>
<dbReference type="EMBL" id="UOGH01000030">
    <property type="protein sequence ID" value="VAX27175.1"/>
    <property type="molecule type" value="Genomic_DNA"/>
</dbReference>
<dbReference type="GO" id="GO:0055085">
    <property type="term" value="P:transmembrane transport"/>
    <property type="evidence" value="ECO:0007669"/>
    <property type="project" value="InterPro"/>
</dbReference>
<feature type="transmembrane region" description="Helical" evidence="7">
    <location>
        <begin position="12"/>
        <end position="36"/>
    </location>
</feature>
<keyword evidence="5 7" id="KW-1133">Transmembrane helix</keyword>
<keyword evidence="4 7" id="KW-0812">Transmembrane</keyword>
<accession>A0A3B1D616</accession>
<evidence type="ECO:0000256" key="3">
    <source>
        <dbReference type="ARBA" id="ARBA00022475"/>
    </source>
</evidence>
<protein>
    <submittedName>
        <fullName evidence="9">Molybdenum ABC transporter permease protein ModB</fullName>
    </submittedName>
</protein>
<evidence type="ECO:0000256" key="1">
    <source>
        <dbReference type="ARBA" id="ARBA00004651"/>
    </source>
</evidence>